<protein>
    <submittedName>
        <fullName evidence="2">Uncharacterized protein</fullName>
    </submittedName>
</protein>
<feature type="coiled-coil region" evidence="1">
    <location>
        <begin position="55"/>
        <end position="82"/>
    </location>
</feature>
<gene>
    <name evidence="2" type="ORF">RV14_GL000861</name>
</gene>
<accession>A0A1L8WEG9</accession>
<keyword evidence="1" id="KW-0175">Coiled coil</keyword>
<name>A0A1L8WEG9_9ENTE</name>
<sequence length="86" mass="10526">MGKAKKYTLQELKDKELYALRIYKKETWNIHFAWTVIDGDIEPRSEYLKSLIKRKDEHIKIREEYSQKAQKIREKINTMEQRSPNR</sequence>
<organism evidence="2 3">
    <name type="scientific">Enterococcus ratti</name>
    <dbReference type="NCBI Taxonomy" id="150033"/>
    <lineage>
        <taxon>Bacteria</taxon>
        <taxon>Bacillati</taxon>
        <taxon>Bacillota</taxon>
        <taxon>Bacilli</taxon>
        <taxon>Lactobacillales</taxon>
        <taxon>Enterococcaceae</taxon>
        <taxon>Enterococcus</taxon>
    </lineage>
</organism>
<dbReference type="AlphaFoldDB" id="A0A1L8WEG9"/>
<dbReference type="RefSeq" id="WP_071855993.1">
    <property type="nucleotide sequence ID" value="NZ_JXLB01000019.1"/>
</dbReference>
<reference evidence="2 3" key="1">
    <citation type="submission" date="2014-12" db="EMBL/GenBank/DDBJ databases">
        <title>Draft genome sequences of 29 type strains of Enterococci.</title>
        <authorList>
            <person name="Zhong Z."/>
            <person name="Sun Z."/>
            <person name="Liu W."/>
            <person name="Zhang W."/>
            <person name="Zhang H."/>
        </authorList>
    </citation>
    <scope>NUCLEOTIDE SEQUENCE [LARGE SCALE GENOMIC DNA]</scope>
    <source>
        <strain evidence="2 3">DSM 15687</strain>
    </source>
</reference>
<dbReference type="Proteomes" id="UP000182152">
    <property type="component" value="Unassembled WGS sequence"/>
</dbReference>
<evidence type="ECO:0000313" key="3">
    <source>
        <dbReference type="Proteomes" id="UP000182152"/>
    </source>
</evidence>
<evidence type="ECO:0000313" key="2">
    <source>
        <dbReference type="EMBL" id="OJG79438.1"/>
    </source>
</evidence>
<proteinExistence type="predicted"/>
<keyword evidence="3" id="KW-1185">Reference proteome</keyword>
<comment type="caution">
    <text evidence="2">The sequence shown here is derived from an EMBL/GenBank/DDBJ whole genome shotgun (WGS) entry which is preliminary data.</text>
</comment>
<evidence type="ECO:0000256" key="1">
    <source>
        <dbReference type="SAM" id="Coils"/>
    </source>
</evidence>
<dbReference type="EMBL" id="JXLB01000019">
    <property type="protein sequence ID" value="OJG79438.1"/>
    <property type="molecule type" value="Genomic_DNA"/>
</dbReference>